<evidence type="ECO:0000256" key="5">
    <source>
        <dbReference type="ARBA" id="ARBA00022448"/>
    </source>
</evidence>
<dbReference type="InterPro" id="IPR003544">
    <property type="entry name" value="Cyt_c_biogenesis_CcmB"/>
</dbReference>
<keyword evidence="7 12" id="KW-0997">Cell inner membrane</keyword>
<feature type="transmembrane region" description="Helical" evidence="13">
    <location>
        <begin position="161"/>
        <end position="189"/>
    </location>
</feature>
<keyword evidence="8 13" id="KW-0812">Transmembrane</keyword>
<dbReference type="GO" id="GO:0005886">
    <property type="term" value="C:plasma membrane"/>
    <property type="evidence" value="ECO:0007669"/>
    <property type="project" value="UniProtKB-SubCell"/>
</dbReference>
<dbReference type="RefSeq" id="WP_145877372.1">
    <property type="nucleotide sequence ID" value="NZ_CP046904.1"/>
</dbReference>
<keyword evidence="5 12" id="KW-0813">Transport</keyword>
<evidence type="ECO:0000256" key="9">
    <source>
        <dbReference type="ARBA" id="ARBA00022748"/>
    </source>
</evidence>
<feature type="transmembrane region" description="Helical" evidence="13">
    <location>
        <begin position="195"/>
        <end position="221"/>
    </location>
</feature>
<evidence type="ECO:0000256" key="3">
    <source>
        <dbReference type="ARBA" id="ARBA00010544"/>
    </source>
</evidence>
<name>A0A562PPJ7_9BURK</name>
<dbReference type="PANTHER" id="PTHR30070">
    <property type="entry name" value="HEME EXPORTER PROTEIN B"/>
    <property type="match status" value="1"/>
</dbReference>
<evidence type="ECO:0000256" key="13">
    <source>
        <dbReference type="SAM" id="Phobius"/>
    </source>
</evidence>
<reference evidence="15 16" key="1">
    <citation type="journal article" date="2015" name="Stand. Genomic Sci.">
        <title>Genomic Encyclopedia of Bacterial and Archaeal Type Strains, Phase III: the genomes of soil and plant-associated and newly described type strains.</title>
        <authorList>
            <person name="Whitman W.B."/>
            <person name="Woyke T."/>
            <person name="Klenk H.P."/>
            <person name="Zhou Y."/>
            <person name="Lilburn T.G."/>
            <person name="Beck B.J."/>
            <person name="De Vos P."/>
            <person name="Vandamme P."/>
            <person name="Eisen J.A."/>
            <person name="Garrity G."/>
            <person name="Hugenholtz P."/>
            <person name="Kyrpides N.C."/>
        </authorList>
    </citation>
    <scope>NUCLEOTIDE SEQUENCE [LARGE SCALE GENOMIC DNA]</scope>
    <source>
        <strain evidence="15 16">CGMCC 1.10685</strain>
    </source>
</reference>
<dbReference type="AlphaFoldDB" id="A0A562PPJ7"/>
<keyword evidence="10 13" id="KW-1133">Transmembrane helix</keyword>
<reference evidence="15" key="2">
    <citation type="submission" date="2019-07" db="EMBL/GenBank/DDBJ databases">
        <authorList>
            <person name="Whitman W."/>
            <person name="Huntemann M."/>
            <person name="Clum A."/>
            <person name="Pillay M."/>
            <person name="Palaniappan K."/>
            <person name="Varghese N."/>
            <person name="Mikhailova N."/>
            <person name="Stamatis D."/>
            <person name="Reddy T."/>
            <person name="Daum C."/>
            <person name="Shapiro N."/>
            <person name="Ivanova N."/>
            <person name="Kyrpides N."/>
            <person name="Woyke T."/>
        </authorList>
    </citation>
    <scope>NUCLEOTIDE SEQUENCE</scope>
    <source>
        <strain evidence="15">CGMCC 1.10685</strain>
    </source>
</reference>
<evidence type="ECO:0000256" key="8">
    <source>
        <dbReference type="ARBA" id="ARBA00022692"/>
    </source>
</evidence>
<proteinExistence type="inferred from homology"/>
<protein>
    <recommendedName>
        <fullName evidence="4 12">Heme exporter protein B</fullName>
    </recommendedName>
</protein>
<comment type="subcellular location">
    <subcellularLocation>
        <location evidence="2">Cell inner membrane</location>
        <topology evidence="2">Multi-pass membrane protein</topology>
    </subcellularLocation>
</comment>
<evidence type="ECO:0000313" key="15">
    <source>
        <dbReference type="EMBL" id="TWI46110.1"/>
    </source>
</evidence>
<feature type="transmembrane region" description="Helical" evidence="13">
    <location>
        <begin position="92"/>
        <end position="118"/>
    </location>
</feature>
<evidence type="ECO:0000313" key="14">
    <source>
        <dbReference type="EMBL" id="QGZ40657.1"/>
    </source>
</evidence>
<evidence type="ECO:0000256" key="2">
    <source>
        <dbReference type="ARBA" id="ARBA00004429"/>
    </source>
</evidence>
<dbReference type="EMBL" id="CP046904">
    <property type="protein sequence ID" value="QGZ40657.1"/>
    <property type="molecule type" value="Genomic_DNA"/>
</dbReference>
<dbReference type="PANTHER" id="PTHR30070:SF1">
    <property type="entry name" value="CYTOCHROME C BIOGENESIS B-RELATED"/>
    <property type="match status" value="1"/>
</dbReference>
<accession>A0A562PPJ7</accession>
<evidence type="ECO:0000256" key="4">
    <source>
        <dbReference type="ARBA" id="ARBA00016452"/>
    </source>
</evidence>
<evidence type="ECO:0000256" key="6">
    <source>
        <dbReference type="ARBA" id="ARBA00022475"/>
    </source>
</evidence>
<feature type="transmembrane region" description="Helical" evidence="13">
    <location>
        <begin position="130"/>
        <end position="154"/>
    </location>
</feature>
<dbReference type="GO" id="GO:0015232">
    <property type="term" value="F:heme transmembrane transporter activity"/>
    <property type="evidence" value="ECO:0007669"/>
    <property type="project" value="InterPro"/>
</dbReference>
<evidence type="ECO:0000256" key="1">
    <source>
        <dbReference type="ARBA" id="ARBA00002442"/>
    </source>
</evidence>
<comment type="function">
    <text evidence="1 12">Required for the export of heme to the periplasm for the biogenesis of c-type cytochromes.</text>
</comment>
<dbReference type="NCBIfam" id="TIGR01190">
    <property type="entry name" value="ccmB"/>
    <property type="match status" value="1"/>
</dbReference>
<keyword evidence="6 12" id="KW-1003">Cell membrane</keyword>
<dbReference type="PRINTS" id="PR01414">
    <property type="entry name" value="CCMBBIOGNSIS"/>
</dbReference>
<comment type="similarity">
    <text evidence="3 12">Belongs to the CcmB/CycW/HelB family.</text>
</comment>
<feature type="transmembrane region" description="Helical" evidence="13">
    <location>
        <begin position="21"/>
        <end position="42"/>
    </location>
</feature>
<evidence type="ECO:0000256" key="10">
    <source>
        <dbReference type="ARBA" id="ARBA00022989"/>
    </source>
</evidence>
<dbReference type="PIRSF" id="PIRSF002764">
    <property type="entry name" value="CcmB"/>
    <property type="match status" value="1"/>
</dbReference>
<evidence type="ECO:0000256" key="12">
    <source>
        <dbReference type="PIRNR" id="PIRNR002764"/>
    </source>
</evidence>
<keyword evidence="9 12" id="KW-0201">Cytochrome c-type biogenesis</keyword>
<dbReference type="EMBL" id="VLKW01000006">
    <property type="protein sequence ID" value="TWI46110.1"/>
    <property type="molecule type" value="Genomic_DNA"/>
</dbReference>
<dbReference type="Proteomes" id="UP000315112">
    <property type="component" value="Unassembled WGS sequence"/>
</dbReference>
<dbReference type="Pfam" id="PF03379">
    <property type="entry name" value="CcmB"/>
    <property type="match status" value="1"/>
</dbReference>
<dbReference type="OrthoDB" id="9799895at2"/>
<dbReference type="InterPro" id="IPR026031">
    <property type="entry name" value="Cyt_c_CcmB_bac"/>
</dbReference>
<evidence type="ECO:0000256" key="11">
    <source>
        <dbReference type="ARBA" id="ARBA00023136"/>
    </source>
</evidence>
<organism evidence="15 16">
    <name type="scientific">Pseudoduganella flava</name>
    <dbReference type="NCBI Taxonomy" id="871742"/>
    <lineage>
        <taxon>Bacteria</taxon>
        <taxon>Pseudomonadati</taxon>
        <taxon>Pseudomonadota</taxon>
        <taxon>Betaproteobacteria</taxon>
        <taxon>Burkholderiales</taxon>
        <taxon>Oxalobacteraceae</taxon>
        <taxon>Telluria group</taxon>
        <taxon>Pseudoduganella</taxon>
    </lineage>
</organism>
<sequence length="222" mass="22673">MLNAFGASVRLALLCAMRRRADMLAPLAFFVMVASLFPMGVGTDPDLLRKMAPGVIWVAALLASMLALHRMFEADRADGTLEQLMLAPEPPVVAVAGKIAAHWLTSGLPLALVAPLLALQYGLDVPSLGVVVASLLLGTPVLSLVGAIGAALALGTRGGSVLVALMLMPLYIPVLILGAGAVSACMAGIGFKAQLLLLAGLCCCAVALAPWAVTAALKLALE</sequence>
<dbReference type="GO" id="GO:1903607">
    <property type="term" value="P:cytochrome c biosynthetic process"/>
    <property type="evidence" value="ECO:0007669"/>
    <property type="project" value="TreeGrafter"/>
</dbReference>
<dbReference type="GO" id="GO:0017004">
    <property type="term" value="P:cytochrome complex assembly"/>
    <property type="evidence" value="ECO:0007669"/>
    <property type="project" value="UniProtKB-KW"/>
</dbReference>
<keyword evidence="11 12" id="KW-0472">Membrane</keyword>
<reference evidence="14 17" key="3">
    <citation type="submission" date="2019-12" db="EMBL/GenBank/DDBJ databases">
        <title>Draft Genome Sequences of Six Type Strains of the Genus Massilia.</title>
        <authorList>
            <person name="Miess H."/>
            <person name="Frediansyah A."/>
            <person name="Goeker M."/>
            <person name="Gross H."/>
        </authorList>
    </citation>
    <scope>NUCLEOTIDE SEQUENCE [LARGE SCALE GENOMIC DNA]</scope>
    <source>
        <strain evidence="14 17">DSM 26639</strain>
    </source>
</reference>
<evidence type="ECO:0000256" key="7">
    <source>
        <dbReference type="ARBA" id="ARBA00022519"/>
    </source>
</evidence>
<gene>
    <name evidence="14" type="primary">ccmB</name>
    <name evidence="14" type="ORF">GO485_17375</name>
    <name evidence="15" type="ORF">IP92_03544</name>
</gene>
<evidence type="ECO:0000313" key="17">
    <source>
        <dbReference type="Proteomes" id="UP000437862"/>
    </source>
</evidence>
<keyword evidence="17" id="KW-1185">Reference proteome</keyword>
<dbReference type="Proteomes" id="UP000437862">
    <property type="component" value="Chromosome"/>
</dbReference>
<evidence type="ECO:0000313" key="16">
    <source>
        <dbReference type="Proteomes" id="UP000315112"/>
    </source>
</evidence>